<dbReference type="CDD" id="cd03249">
    <property type="entry name" value="ABC_MTABC3_MDL1_MDL2"/>
    <property type="match status" value="1"/>
</dbReference>
<dbReference type="EC" id="7.4.2.14" evidence="11"/>
<evidence type="ECO:0000256" key="13">
    <source>
        <dbReference type="SAM" id="MobiDB-lite"/>
    </source>
</evidence>
<feature type="domain" description="ABC transmembrane type-1" evidence="16">
    <location>
        <begin position="255"/>
        <end position="537"/>
    </location>
</feature>
<dbReference type="InterPro" id="IPR017871">
    <property type="entry name" value="ABC_transporter-like_CS"/>
</dbReference>
<dbReference type="FunFam" id="3.40.50.300:FF:000140">
    <property type="entry name" value="Lipid A export ATP-binding/permease protein MsbA"/>
    <property type="match status" value="1"/>
</dbReference>
<evidence type="ECO:0000256" key="4">
    <source>
        <dbReference type="ARBA" id="ARBA00022692"/>
    </source>
</evidence>
<dbReference type="GO" id="GO:0015433">
    <property type="term" value="F:ABC-type peptide antigen transporter activity"/>
    <property type="evidence" value="ECO:0007669"/>
    <property type="project" value="UniProtKB-EC"/>
</dbReference>
<keyword evidence="18" id="KW-1185">Reference proteome</keyword>
<dbReference type="PIRSF" id="PIRSF002773">
    <property type="entry name" value="ABC_prm/ATPase_B"/>
    <property type="match status" value="1"/>
</dbReference>
<evidence type="ECO:0000256" key="3">
    <source>
        <dbReference type="ARBA" id="ARBA00022448"/>
    </source>
</evidence>
<evidence type="ECO:0000256" key="2">
    <source>
        <dbReference type="ARBA" id="ARBA00006493"/>
    </source>
</evidence>
<comment type="caution">
    <text evidence="17">The sequence shown here is derived from an EMBL/GenBank/DDBJ whole genome shotgun (WGS) entry which is preliminary data.</text>
</comment>
<dbReference type="InterPro" id="IPR036640">
    <property type="entry name" value="ABC1_TM_sf"/>
</dbReference>
<evidence type="ECO:0000256" key="1">
    <source>
        <dbReference type="ARBA" id="ARBA00004127"/>
    </source>
</evidence>
<evidence type="ECO:0000256" key="9">
    <source>
        <dbReference type="ARBA" id="ARBA00022989"/>
    </source>
</evidence>
<sequence>MGDRPRQVTPAGFGEITAAMDPLQRLGGVIAASIRSVAVFFFGRPFQCSSETVPMALRPASCLVFGLLLVLIDLGNTGLGLAWHGAEGPSWTLFCAQFSQPFRFLSSTLDLALIALLRVVVYVVGPAILLSQANPSPLMTTLSHVVFSLTLLMCAFSPTKLLALTEENEASLFVGDVLLLVNNFVCAFLMNFAWGRVFLGSAKGGYSELENEDESSESSDSTADSDAPIPPRQTFELIFRLLQYCRREWLWHLSGFSWLFIYSLTRIFVPYYTGQVIASVVNASVDPYKALMDSVKLMTAISFASAIAGGLRGGSFEYAYARINRAVRCDLFTSLVHQNVAFYDAHKTGEVTSRLTADCQTMSDTVALNVNVFLRNIVMLGGSMFFMMYLSWKLSLVTFIVVPIILVASKIFGVYYDLLSERTQEAVAQSNDVAEEVLSTMRTVRSFACEGIEADRYFEKLTHTMNVTKLKAFAYIGFIWVNELFQALIIVAVLWFGGHLVITNRMDANLLVSFLLYQMQLGDNIRQMGEVWTGLMQSVGASRKVFEYIDRKPEIHTDGNHKPEHVQGKIEFRNVHFSYPTRPDLPILRDLSFTVEPGQTVALVGPSGSGKSSCIALLEHFYQPDSGEILIDGVPIEQYEHQLIHTKIALVGQEPVLFARSVTENVGYGLDHFTEVDVVEAAKMANAHSFIVQTNDKYETNVGEKGSQMSGGQKQRIAIARALVRSPAVLLLDEATSALDTESEALVQEAIYKNLKGRSVILIAHRLSTVEKADKIVVINKGRVEQQGTHEELIAQPGIYRTLVNRQMIGAADGPSTSATARHPPTLSEIDDASSGSHPIGTSPARSMAKSLLATSFTPSSLQSR</sequence>
<keyword evidence="5" id="KW-0547">Nucleotide-binding</keyword>
<dbReference type="PANTHER" id="PTHR43394:SF19">
    <property type="entry name" value="ABC TRANSPORTER B FAMILY"/>
    <property type="match status" value="1"/>
</dbReference>
<feature type="transmembrane region" description="Helical" evidence="14">
    <location>
        <begin position="396"/>
        <end position="416"/>
    </location>
</feature>
<dbReference type="GO" id="GO:0015421">
    <property type="term" value="F:ABC-type oligopeptide transporter activity"/>
    <property type="evidence" value="ECO:0007669"/>
    <property type="project" value="TreeGrafter"/>
</dbReference>
<dbReference type="Proteomes" id="UP001175271">
    <property type="component" value="Unassembled WGS sequence"/>
</dbReference>
<feature type="region of interest" description="Disordered" evidence="13">
    <location>
        <begin position="811"/>
        <end position="845"/>
    </location>
</feature>
<dbReference type="Pfam" id="PF00005">
    <property type="entry name" value="ABC_tran"/>
    <property type="match status" value="1"/>
</dbReference>
<proteinExistence type="inferred from homology"/>
<dbReference type="SUPFAM" id="SSF90123">
    <property type="entry name" value="ABC transporter transmembrane region"/>
    <property type="match status" value="1"/>
</dbReference>
<evidence type="ECO:0000313" key="18">
    <source>
        <dbReference type="Proteomes" id="UP001175271"/>
    </source>
</evidence>
<keyword evidence="7" id="KW-0653">Protein transport</keyword>
<comment type="subcellular location">
    <subcellularLocation>
        <location evidence="1">Endomembrane system</location>
        <topology evidence="1">Multi-pass membrane protein</topology>
    </subcellularLocation>
</comment>
<dbReference type="GO" id="GO:0016020">
    <property type="term" value="C:membrane"/>
    <property type="evidence" value="ECO:0007669"/>
    <property type="project" value="InterPro"/>
</dbReference>
<keyword evidence="10 14" id="KW-0472">Membrane</keyword>
<dbReference type="InterPro" id="IPR013305">
    <property type="entry name" value="ABC_Tap-like"/>
</dbReference>
<feature type="transmembrane region" description="Helical" evidence="14">
    <location>
        <begin position="372"/>
        <end position="390"/>
    </location>
</feature>
<gene>
    <name evidence="17" type="ORF">QR680_009028</name>
</gene>
<comment type="catalytic activity">
    <reaction evidence="12">
        <text>a peptide antigen(in) + ATP + H2O = a peptide antigen(out) + ADP + phosphate + H(+)</text>
        <dbReference type="Rhea" id="RHEA:65972"/>
        <dbReference type="Rhea" id="RHEA-COMP:16941"/>
        <dbReference type="ChEBI" id="CHEBI:15377"/>
        <dbReference type="ChEBI" id="CHEBI:15378"/>
        <dbReference type="ChEBI" id="CHEBI:30616"/>
        <dbReference type="ChEBI" id="CHEBI:43474"/>
        <dbReference type="ChEBI" id="CHEBI:166823"/>
        <dbReference type="ChEBI" id="CHEBI:456216"/>
        <dbReference type="EC" id="7.4.2.14"/>
    </reaction>
    <physiologicalReaction direction="left-to-right" evidence="12">
        <dbReference type="Rhea" id="RHEA:65973"/>
    </physiologicalReaction>
</comment>
<feature type="region of interest" description="Disordered" evidence="13">
    <location>
        <begin position="209"/>
        <end position="228"/>
    </location>
</feature>
<keyword evidence="3" id="KW-0813">Transport</keyword>
<evidence type="ECO:0000259" key="16">
    <source>
        <dbReference type="PROSITE" id="PS50929"/>
    </source>
</evidence>
<organism evidence="17 18">
    <name type="scientific">Steinernema hermaphroditum</name>
    <dbReference type="NCBI Taxonomy" id="289476"/>
    <lineage>
        <taxon>Eukaryota</taxon>
        <taxon>Metazoa</taxon>
        <taxon>Ecdysozoa</taxon>
        <taxon>Nematoda</taxon>
        <taxon>Chromadorea</taxon>
        <taxon>Rhabditida</taxon>
        <taxon>Tylenchina</taxon>
        <taxon>Panagrolaimomorpha</taxon>
        <taxon>Strongyloidoidea</taxon>
        <taxon>Steinernematidae</taxon>
        <taxon>Steinernema</taxon>
    </lineage>
</organism>
<dbReference type="Gene3D" id="3.40.50.300">
    <property type="entry name" value="P-loop containing nucleotide triphosphate hydrolases"/>
    <property type="match status" value="1"/>
</dbReference>
<evidence type="ECO:0000256" key="7">
    <source>
        <dbReference type="ARBA" id="ARBA00022856"/>
    </source>
</evidence>
<dbReference type="GO" id="GO:0012505">
    <property type="term" value="C:endomembrane system"/>
    <property type="evidence" value="ECO:0007669"/>
    <property type="project" value="UniProtKB-SubCell"/>
</dbReference>
<keyword evidence="4 14" id="KW-0812">Transmembrane</keyword>
<dbReference type="InterPro" id="IPR027417">
    <property type="entry name" value="P-loop_NTPase"/>
</dbReference>
<dbReference type="SMART" id="SM00382">
    <property type="entry name" value="AAA"/>
    <property type="match status" value="1"/>
</dbReference>
<name>A0AA39IKX0_9BILA</name>
<dbReference type="EMBL" id="JAUCMV010000001">
    <property type="protein sequence ID" value="KAK0425097.1"/>
    <property type="molecule type" value="Genomic_DNA"/>
</dbReference>
<evidence type="ECO:0000256" key="14">
    <source>
        <dbReference type="SAM" id="Phobius"/>
    </source>
</evidence>
<dbReference type="PROSITE" id="PS50893">
    <property type="entry name" value="ABC_TRANSPORTER_2"/>
    <property type="match status" value="1"/>
</dbReference>
<feature type="transmembrane region" description="Helical" evidence="14">
    <location>
        <begin position="472"/>
        <end position="496"/>
    </location>
</feature>
<keyword evidence="8" id="KW-1278">Translocase</keyword>
<keyword evidence="7" id="KW-0571">Peptide transport</keyword>
<dbReference type="PROSITE" id="PS50929">
    <property type="entry name" value="ABC_TM1F"/>
    <property type="match status" value="1"/>
</dbReference>
<feature type="transmembrane region" description="Helical" evidence="14">
    <location>
        <begin position="249"/>
        <end position="269"/>
    </location>
</feature>
<dbReference type="GO" id="GO:0016887">
    <property type="term" value="F:ATP hydrolysis activity"/>
    <property type="evidence" value="ECO:0007669"/>
    <property type="project" value="InterPro"/>
</dbReference>
<dbReference type="AlphaFoldDB" id="A0AA39IKX0"/>
<dbReference type="CDD" id="cd18572">
    <property type="entry name" value="ABC_6TM_TAP"/>
    <property type="match status" value="1"/>
</dbReference>
<evidence type="ECO:0000256" key="10">
    <source>
        <dbReference type="ARBA" id="ARBA00023136"/>
    </source>
</evidence>
<keyword evidence="6" id="KW-0067">ATP-binding</keyword>
<dbReference type="Pfam" id="PF00664">
    <property type="entry name" value="ABC_membrane"/>
    <property type="match status" value="1"/>
</dbReference>
<dbReference type="InterPro" id="IPR011527">
    <property type="entry name" value="ABC1_TM_dom"/>
</dbReference>
<feature type="transmembrane region" description="Helical" evidence="14">
    <location>
        <begin position="111"/>
        <end position="130"/>
    </location>
</feature>
<dbReference type="Gene3D" id="1.20.1560.10">
    <property type="entry name" value="ABC transporter type 1, transmembrane domain"/>
    <property type="match status" value="1"/>
</dbReference>
<evidence type="ECO:0000256" key="12">
    <source>
        <dbReference type="ARBA" id="ARBA00048240"/>
    </source>
</evidence>
<dbReference type="InterPro" id="IPR039421">
    <property type="entry name" value="Type_1_exporter"/>
</dbReference>
<reference evidence="17" key="1">
    <citation type="submission" date="2023-06" db="EMBL/GenBank/DDBJ databases">
        <title>Genomic analysis of the entomopathogenic nematode Steinernema hermaphroditum.</title>
        <authorList>
            <person name="Schwarz E.M."/>
            <person name="Heppert J.K."/>
            <person name="Baniya A."/>
            <person name="Schwartz H.T."/>
            <person name="Tan C.-H."/>
            <person name="Antoshechkin I."/>
            <person name="Sternberg P.W."/>
            <person name="Goodrich-Blair H."/>
            <person name="Dillman A.R."/>
        </authorList>
    </citation>
    <scope>NUCLEOTIDE SEQUENCE</scope>
    <source>
        <strain evidence="17">PS9179</strain>
        <tissue evidence="17">Whole animal</tissue>
    </source>
</reference>
<evidence type="ECO:0000256" key="8">
    <source>
        <dbReference type="ARBA" id="ARBA00022967"/>
    </source>
</evidence>
<feature type="domain" description="ABC transporter" evidence="15">
    <location>
        <begin position="570"/>
        <end position="806"/>
    </location>
</feature>
<dbReference type="PROSITE" id="PS00211">
    <property type="entry name" value="ABC_TRANSPORTER_1"/>
    <property type="match status" value="1"/>
</dbReference>
<protein>
    <recommendedName>
        <fullName evidence="11">ABC-type antigen peptide transporter</fullName>
        <ecNumber evidence="11">7.4.2.14</ecNumber>
    </recommendedName>
</protein>
<evidence type="ECO:0000259" key="15">
    <source>
        <dbReference type="PROSITE" id="PS50893"/>
    </source>
</evidence>
<keyword evidence="9 14" id="KW-1133">Transmembrane helix</keyword>
<accession>A0AA39IKX0</accession>
<evidence type="ECO:0000256" key="5">
    <source>
        <dbReference type="ARBA" id="ARBA00022741"/>
    </source>
</evidence>
<feature type="transmembrane region" description="Helical" evidence="14">
    <location>
        <begin position="297"/>
        <end position="315"/>
    </location>
</feature>
<feature type="transmembrane region" description="Helical" evidence="14">
    <location>
        <begin position="142"/>
        <end position="164"/>
    </location>
</feature>
<dbReference type="FunFam" id="1.20.1560.10:FF:000154">
    <property type="entry name" value="HAlF transporter (PGP related)"/>
    <property type="match status" value="1"/>
</dbReference>
<dbReference type="InterPro" id="IPR003593">
    <property type="entry name" value="AAA+_ATPase"/>
</dbReference>
<comment type="similarity">
    <text evidence="2">Belongs to the ABC transporter superfamily. ABCB family. MHC peptide exporter (TC 3.A.1.209) subfamily.</text>
</comment>
<dbReference type="GO" id="GO:0005524">
    <property type="term" value="F:ATP binding"/>
    <property type="evidence" value="ECO:0007669"/>
    <property type="project" value="UniProtKB-KW"/>
</dbReference>
<dbReference type="NCBIfam" id="TIGR00958">
    <property type="entry name" value="3a01208"/>
    <property type="match status" value="1"/>
</dbReference>
<evidence type="ECO:0000256" key="11">
    <source>
        <dbReference type="ARBA" id="ARBA00034522"/>
    </source>
</evidence>
<dbReference type="InterPro" id="IPR003439">
    <property type="entry name" value="ABC_transporter-like_ATP-bd"/>
</dbReference>
<evidence type="ECO:0000313" key="17">
    <source>
        <dbReference type="EMBL" id="KAK0425097.1"/>
    </source>
</evidence>
<dbReference type="PANTHER" id="PTHR43394">
    <property type="entry name" value="ATP-DEPENDENT PERMEASE MDL1, MITOCHONDRIAL"/>
    <property type="match status" value="1"/>
</dbReference>
<evidence type="ECO:0000256" key="6">
    <source>
        <dbReference type="ARBA" id="ARBA00022840"/>
    </source>
</evidence>
<feature type="transmembrane region" description="Helical" evidence="14">
    <location>
        <begin position="170"/>
        <end position="194"/>
    </location>
</feature>
<dbReference type="SUPFAM" id="SSF52540">
    <property type="entry name" value="P-loop containing nucleoside triphosphate hydrolases"/>
    <property type="match status" value="1"/>
</dbReference>